<keyword evidence="2" id="KW-1185">Reference proteome</keyword>
<evidence type="ECO:0000313" key="2">
    <source>
        <dbReference type="Proteomes" id="UP000237631"/>
    </source>
</evidence>
<proteinExistence type="predicted"/>
<protein>
    <submittedName>
        <fullName evidence="1">Uncharacterized protein</fullName>
    </submittedName>
</protein>
<organism evidence="1 2">
    <name type="scientific">Cercospora berteroae</name>
    <dbReference type="NCBI Taxonomy" id="357750"/>
    <lineage>
        <taxon>Eukaryota</taxon>
        <taxon>Fungi</taxon>
        <taxon>Dikarya</taxon>
        <taxon>Ascomycota</taxon>
        <taxon>Pezizomycotina</taxon>
        <taxon>Dothideomycetes</taxon>
        <taxon>Dothideomycetidae</taxon>
        <taxon>Mycosphaerellales</taxon>
        <taxon>Mycosphaerellaceae</taxon>
        <taxon>Cercospora</taxon>
    </lineage>
</organism>
<accession>A0A2S6BT39</accession>
<dbReference type="Proteomes" id="UP000237631">
    <property type="component" value="Unassembled WGS sequence"/>
</dbReference>
<gene>
    <name evidence="1" type="ORF">CBER1_05245</name>
</gene>
<name>A0A2S6BT39_9PEZI</name>
<evidence type="ECO:0000313" key="1">
    <source>
        <dbReference type="EMBL" id="PPJ50643.1"/>
    </source>
</evidence>
<comment type="caution">
    <text evidence="1">The sequence shown here is derived from an EMBL/GenBank/DDBJ whole genome shotgun (WGS) entry which is preliminary data.</text>
</comment>
<dbReference type="AlphaFoldDB" id="A0A2S6BT39"/>
<reference evidence="2" key="1">
    <citation type="journal article" date="2017" name="bioRxiv">
        <title>Conservation of a gene cluster reveals novel cercosporin biosynthetic mechanisms and extends production to the genus Colletotrichum.</title>
        <authorList>
            <person name="de Jonge R."/>
            <person name="Ebert M.K."/>
            <person name="Huitt-Roehl C.R."/>
            <person name="Pal P."/>
            <person name="Suttle J.C."/>
            <person name="Spanner R.E."/>
            <person name="Neubauer J.D."/>
            <person name="Jurick W.M.II."/>
            <person name="Stott K.A."/>
            <person name="Secor G.A."/>
            <person name="Thomma B.P.H.J."/>
            <person name="Van de Peer Y."/>
            <person name="Townsend C.A."/>
            <person name="Bolton M.D."/>
        </authorList>
    </citation>
    <scope>NUCLEOTIDE SEQUENCE [LARGE SCALE GENOMIC DNA]</scope>
    <source>
        <strain evidence="2">CBS538.71</strain>
    </source>
</reference>
<sequence length="152" mass="16457">MFTTTSSIGQESSIKYKWLQRDGKWKCFGYVGIRGPGGWASPDLVPIDIAHFLQADSDGSLLTKNEYNFNDGGAAKMSRAADGNGAKLASTRYKFINEGNDTIPSSSLDTAYMLVAESKRHKKSSVEAKAPVSRGTAGWLSTFALFPHADTL</sequence>
<dbReference type="EMBL" id="PNEN01001779">
    <property type="protein sequence ID" value="PPJ50643.1"/>
    <property type="molecule type" value="Genomic_DNA"/>
</dbReference>